<proteinExistence type="predicted"/>
<evidence type="ECO:0000256" key="1">
    <source>
        <dbReference type="SAM" id="MobiDB-lite"/>
    </source>
</evidence>
<dbReference type="RefSeq" id="XP_069206184.1">
    <property type="nucleotide sequence ID" value="XM_069356343.1"/>
</dbReference>
<dbReference type="GeneID" id="95988974"/>
<reference evidence="2 3" key="1">
    <citation type="submission" date="2023-08" db="EMBL/GenBank/DDBJ databases">
        <title>Annotated Genome Sequence of Vanrija albida AlHP1.</title>
        <authorList>
            <person name="Herzog R."/>
        </authorList>
    </citation>
    <scope>NUCLEOTIDE SEQUENCE [LARGE SCALE GENOMIC DNA]</scope>
    <source>
        <strain evidence="2 3">AlHP1</strain>
    </source>
</reference>
<organism evidence="2 3">
    <name type="scientific">Vanrija albida</name>
    <dbReference type="NCBI Taxonomy" id="181172"/>
    <lineage>
        <taxon>Eukaryota</taxon>
        <taxon>Fungi</taxon>
        <taxon>Dikarya</taxon>
        <taxon>Basidiomycota</taxon>
        <taxon>Agaricomycotina</taxon>
        <taxon>Tremellomycetes</taxon>
        <taxon>Trichosporonales</taxon>
        <taxon>Trichosporonaceae</taxon>
        <taxon>Vanrija</taxon>
    </lineage>
</organism>
<keyword evidence="3" id="KW-1185">Reference proteome</keyword>
<feature type="region of interest" description="Disordered" evidence="1">
    <location>
        <begin position="121"/>
        <end position="153"/>
    </location>
</feature>
<sequence>MNLGYTFASREEFWERRRQMINDIIAEEEEEKRKAAVTTDESAEDPVYVSVTPAEHRLLARIASFPVPSRPSKVGEMFLSYVLEDGQVRVIWNYSASTASAGAHVFLRILTAPIPTHLWDRDPPPRWVAGQPEQAAPAASPASAKKFKRGKKL</sequence>
<protein>
    <submittedName>
        <fullName evidence="2">Uncharacterized protein</fullName>
    </submittedName>
</protein>
<gene>
    <name evidence="2" type="ORF">Q8F55_007931</name>
</gene>
<feature type="compositionally biased region" description="Low complexity" evidence="1">
    <location>
        <begin position="135"/>
        <end position="144"/>
    </location>
</feature>
<dbReference type="Proteomes" id="UP001565368">
    <property type="component" value="Unassembled WGS sequence"/>
</dbReference>
<name>A0ABR3PUV8_9TREE</name>
<evidence type="ECO:0000313" key="2">
    <source>
        <dbReference type="EMBL" id="KAL1406240.1"/>
    </source>
</evidence>
<evidence type="ECO:0000313" key="3">
    <source>
        <dbReference type="Proteomes" id="UP001565368"/>
    </source>
</evidence>
<comment type="caution">
    <text evidence="2">The sequence shown here is derived from an EMBL/GenBank/DDBJ whole genome shotgun (WGS) entry which is preliminary data.</text>
</comment>
<accession>A0ABR3PUV8</accession>
<dbReference type="EMBL" id="JBBXJM010000006">
    <property type="protein sequence ID" value="KAL1406240.1"/>
    <property type="molecule type" value="Genomic_DNA"/>
</dbReference>